<accession>A0A2I0KRT3</accession>
<sequence>MPLDVWSKIYITAQRTMAIIIMHNVNMVRLSYTGMQLVMEDFQNLVARTILASDLPQLLGLSDTSQIAFALAALVVWMKHVGGQRRGTCQACGKVRTLKEFWMKNLMVTMLRFGRFAHEVSKRVLCQSVEQICSRADRISIVTDRLYLYSRTDIEDLLEKIQSLLSPPAVIVVTIQNSVSTRSDGKCRRPLTHGFAAIFHPLKVKGTMKNPKNKSSPLSLIYLSPKLPRDILIVSRKFND</sequence>
<gene>
    <name evidence="1" type="ORF">CRG98_008574</name>
</gene>
<comment type="caution">
    <text evidence="1">The sequence shown here is derived from an EMBL/GenBank/DDBJ whole genome shotgun (WGS) entry which is preliminary data.</text>
</comment>
<organism evidence="1 2">
    <name type="scientific">Punica granatum</name>
    <name type="common">Pomegranate</name>
    <dbReference type="NCBI Taxonomy" id="22663"/>
    <lineage>
        <taxon>Eukaryota</taxon>
        <taxon>Viridiplantae</taxon>
        <taxon>Streptophyta</taxon>
        <taxon>Embryophyta</taxon>
        <taxon>Tracheophyta</taxon>
        <taxon>Spermatophyta</taxon>
        <taxon>Magnoliopsida</taxon>
        <taxon>eudicotyledons</taxon>
        <taxon>Gunneridae</taxon>
        <taxon>Pentapetalae</taxon>
        <taxon>rosids</taxon>
        <taxon>malvids</taxon>
        <taxon>Myrtales</taxon>
        <taxon>Lythraceae</taxon>
        <taxon>Punica</taxon>
    </lineage>
</organism>
<dbReference type="Proteomes" id="UP000233551">
    <property type="component" value="Unassembled WGS sequence"/>
</dbReference>
<dbReference type="EMBL" id="PGOL01000410">
    <property type="protein sequence ID" value="PKI70993.1"/>
    <property type="molecule type" value="Genomic_DNA"/>
</dbReference>
<proteinExistence type="predicted"/>
<dbReference type="AlphaFoldDB" id="A0A2I0KRT3"/>
<keyword evidence="2" id="KW-1185">Reference proteome</keyword>
<evidence type="ECO:0000313" key="2">
    <source>
        <dbReference type="Proteomes" id="UP000233551"/>
    </source>
</evidence>
<name>A0A2I0KRT3_PUNGR</name>
<reference evidence="1 2" key="1">
    <citation type="submission" date="2017-11" db="EMBL/GenBank/DDBJ databases">
        <title>De-novo sequencing of pomegranate (Punica granatum L.) genome.</title>
        <authorList>
            <person name="Akparov Z."/>
            <person name="Amiraslanov A."/>
            <person name="Hajiyeva S."/>
            <person name="Abbasov M."/>
            <person name="Kaur K."/>
            <person name="Hamwieh A."/>
            <person name="Solovyev V."/>
            <person name="Salamov A."/>
            <person name="Braich B."/>
            <person name="Kosarev P."/>
            <person name="Mahmoud A."/>
            <person name="Hajiyev E."/>
            <person name="Babayeva S."/>
            <person name="Izzatullayeva V."/>
            <person name="Mammadov A."/>
            <person name="Mammadov A."/>
            <person name="Sharifova S."/>
            <person name="Ojaghi J."/>
            <person name="Eynullazada K."/>
            <person name="Bayramov B."/>
            <person name="Abdulazimova A."/>
            <person name="Shahmuradov I."/>
        </authorList>
    </citation>
    <scope>NUCLEOTIDE SEQUENCE [LARGE SCALE GENOMIC DNA]</scope>
    <source>
        <strain evidence="2">cv. AG2017</strain>
        <tissue evidence="1">Leaf</tissue>
    </source>
</reference>
<evidence type="ECO:0000313" key="1">
    <source>
        <dbReference type="EMBL" id="PKI70993.1"/>
    </source>
</evidence>
<dbReference type="STRING" id="22663.A0A2I0KRT3"/>
<protein>
    <submittedName>
        <fullName evidence="1">Uncharacterized protein</fullName>
    </submittedName>
</protein>